<dbReference type="Pfam" id="PF00343">
    <property type="entry name" value="Phosphorylase"/>
    <property type="match status" value="1"/>
</dbReference>
<dbReference type="EC" id="2.4.1.1" evidence="10"/>
<comment type="similarity">
    <text evidence="3 10">Belongs to the glycogen phosphorylase family.</text>
</comment>
<dbReference type="InterPro" id="IPR011833">
    <property type="entry name" value="Glycg_phsphrylas"/>
</dbReference>
<dbReference type="GO" id="GO:0005980">
    <property type="term" value="P:glycogen catabolic process"/>
    <property type="evidence" value="ECO:0007669"/>
    <property type="project" value="TreeGrafter"/>
</dbReference>
<dbReference type="GO" id="GO:0008184">
    <property type="term" value="F:glycogen phosphorylase activity"/>
    <property type="evidence" value="ECO:0007669"/>
    <property type="project" value="InterPro"/>
</dbReference>
<feature type="modified residue" description="N6-(pyridoxal phosphate)lysine" evidence="9">
    <location>
        <position position="677"/>
    </location>
</feature>
<comment type="function">
    <text evidence="10">Allosteric enzyme that catalyzes the rate-limiting step in glycogen catabolism, the phosphorolytic cleavage of glycogen to produce glucose-1-phosphate, and plays a central role in maintaining cellular and organismal glucose homeostasis.</text>
</comment>
<evidence type="ECO:0000256" key="6">
    <source>
        <dbReference type="ARBA" id="ARBA00022898"/>
    </source>
</evidence>
<sequence length="835" mass="95891">MAQAKSMAQNKNTKTTATTKLTASEEALKKEIVGKVNRHFGKVMEDATPHMVYTACALTVRDRIMEKWAVSHQTVKKMGAKKLYYLSFEFLMGRLLCTNILNLMQTEEYQHVLNDLGYSLPEIAELENDAGLGNGGLGRLAACFIDSLTTLDLPAYGCTIRYEYGLFRQKIVDGYQTELPDSWLDNGNAWEIARPEETVEVKFGGEVYTDWVDGKFTCRYNNSHTILAMPYDVPLCGYDSKIVNKLRLWSSKSPDHMNMQEFNSGNYVRAVEEKELAEVISKVLYPEDNHTEGKELRLKQQYFLVSATLQWILKEFENRNGQDWSKLPDKVVIHINDTHPTMAIPEMMRLLMDEKGLGWDEAWDIVTHVFAYTNHTVMSEALEKWPLDMFRKILPRVYMIVEEMNRRLMIRLNEVYPNDSAKHKYMAIISDNQIFMANMCLASCFAVNGVSKLHTDILKQDIFADYYNMNNDHFYAITNGITFRRWIANCNPELTELISSKIGKNWIKDASELSKLKKYAKDPAFKKQFAEIKRNNKVRLAQYIKEHNDIVVNPDSIFDVQCKRLHEYKRQMMNVLHILAEYNRILEDNVYAENYYPKTYIFGAKAAPGYKRAKLIIKLINSVGDMINNDPRVKDKIKVVFLENYSVSIAEKLIIAADISEQISTAGKEASGTGNMKFMLNGALTIGTLDGANVEMLEQVGEDNIYIFGLKADEVAARVKYAGTDEVKNIYSSNASLRHALEQLVDGSIVPGSNQMFRDLYQTLLFGDYGFPDTYMVIRDFEEYMKTQEKMSADYQDRDKWIEKAILNTASAGFFSSDRTIEDYNKNIWHLTPIK</sequence>
<evidence type="ECO:0000256" key="9">
    <source>
        <dbReference type="PIRSR" id="PIRSR000460-1"/>
    </source>
</evidence>
<dbReference type="InterPro" id="IPR000811">
    <property type="entry name" value="Glyco_trans_35"/>
</dbReference>
<keyword evidence="5 10" id="KW-0808">Transferase</keyword>
<feature type="region of interest" description="Disordered" evidence="11">
    <location>
        <begin position="1"/>
        <end position="20"/>
    </location>
</feature>
<keyword evidence="6 9" id="KW-0663">Pyridoxal phosphate</keyword>
<accession>A0AAE3DYY6</accession>
<dbReference type="FunFam" id="3.40.50.2000:FF:000149">
    <property type="entry name" value="Glycogen phosphorylase, muscle form"/>
    <property type="match status" value="1"/>
</dbReference>
<dbReference type="PANTHER" id="PTHR11468">
    <property type="entry name" value="GLYCOGEN PHOSPHORYLASE"/>
    <property type="match status" value="1"/>
</dbReference>
<dbReference type="PIRSF" id="PIRSF000460">
    <property type="entry name" value="Pprylas_GlgP"/>
    <property type="match status" value="1"/>
</dbReference>
<dbReference type="SUPFAM" id="SSF53756">
    <property type="entry name" value="UDP-Glycosyltransferase/glycogen phosphorylase"/>
    <property type="match status" value="1"/>
</dbReference>
<proteinExistence type="inferred from homology"/>
<dbReference type="Gene3D" id="3.40.50.2000">
    <property type="entry name" value="Glycogen Phosphorylase B"/>
    <property type="match status" value="2"/>
</dbReference>
<evidence type="ECO:0000256" key="10">
    <source>
        <dbReference type="RuleBase" id="RU000587"/>
    </source>
</evidence>
<evidence type="ECO:0000256" key="7">
    <source>
        <dbReference type="ARBA" id="ARBA00023277"/>
    </source>
</evidence>
<dbReference type="GO" id="GO:0005737">
    <property type="term" value="C:cytoplasm"/>
    <property type="evidence" value="ECO:0007669"/>
    <property type="project" value="TreeGrafter"/>
</dbReference>
<dbReference type="Proteomes" id="UP001198242">
    <property type="component" value="Unassembled WGS sequence"/>
</dbReference>
<protein>
    <recommendedName>
        <fullName evidence="10">Alpha-1,4 glucan phosphorylase</fullName>
        <ecNumber evidence="10">2.4.1.1</ecNumber>
    </recommendedName>
</protein>
<evidence type="ECO:0000256" key="5">
    <source>
        <dbReference type="ARBA" id="ARBA00022679"/>
    </source>
</evidence>
<evidence type="ECO:0000313" key="13">
    <source>
        <dbReference type="Proteomes" id="UP001198242"/>
    </source>
</evidence>
<evidence type="ECO:0000256" key="3">
    <source>
        <dbReference type="ARBA" id="ARBA00006047"/>
    </source>
</evidence>
<evidence type="ECO:0000256" key="11">
    <source>
        <dbReference type="SAM" id="MobiDB-lite"/>
    </source>
</evidence>
<dbReference type="RefSeq" id="WP_308456361.1">
    <property type="nucleotide sequence ID" value="NZ_JAJEQM010000008.1"/>
</dbReference>
<dbReference type="InterPro" id="IPR035090">
    <property type="entry name" value="Pyridoxal_P_attach_site"/>
</dbReference>
<keyword evidence="7 10" id="KW-0119">Carbohydrate metabolism</keyword>
<dbReference type="PROSITE" id="PS00102">
    <property type="entry name" value="PHOSPHORYLASE"/>
    <property type="match status" value="1"/>
</dbReference>
<name>A0AAE3DYY6_9FIRM</name>
<reference evidence="12 13" key="1">
    <citation type="submission" date="2021-10" db="EMBL/GenBank/DDBJ databases">
        <title>Anaerobic single-cell dispensing facilitates the cultivation of human gut bacteria.</title>
        <authorList>
            <person name="Afrizal A."/>
        </authorList>
    </citation>
    <scope>NUCLEOTIDE SEQUENCE [LARGE SCALE GENOMIC DNA]</scope>
    <source>
        <strain evidence="12 13">CLA-AA-H232</strain>
    </source>
</reference>
<dbReference type="GO" id="GO:0030170">
    <property type="term" value="F:pyridoxal phosphate binding"/>
    <property type="evidence" value="ECO:0007669"/>
    <property type="project" value="InterPro"/>
</dbReference>
<organism evidence="12 13">
    <name type="scientific">Hominilimicola fabiformis</name>
    <dbReference type="NCBI Taxonomy" id="2885356"/>
    <lineage>
        <taxon>Bacteria</taxon>
        <taxon>Bacillati</taxon>
        <taxon>Bacillota</taxon>
        <taxon>Clostridia</taxon>
        <taxon>Eubacteriales</taxon>
        <taxon>Oscillospiraceae</taxon>
        <taxon>Hominilimicola</taxon>
    </lineage>
</organism>
<keyword evidence="13" id="KW-1185">Reference proteome</keyword>
<feature type="compositionally biased region" description="Low complexity" evidence="11">
    <location>
        <begin position="10"/>
        <end position="20"/>
    </location>
</feature>
<evidence type="ECO:0000256" key="8">
    <source>
        <dbReference type="ARBA" id="ARBA00025174"/>
    </source>
</evidence>
<evidence type="ECO:0000313" key="12">
    <source>
        <dbReference type="EMBL" id="MCC2210527.1"/>
    </source>
</evidence>
<evidence type="ECO:0000256" key="4">
    <source>
        <dbReference type="ARBA" id="ARBA00022676"/>
    </source>
</evidence>
<comment type="function">
    <text evidence="8">Phosphorylase is an important allosteric enzyme in carbohydrate metabolism. Enzymes from different sources differ in their regulatory mechanisms and in their natural substrates. However, all known phosphorylases share catalytic and structural properties.</text>
</comment>
<keyword evidence="4 10" id="KW-0328">Glycosyltransferase</keyword>
<dbReference type="NCBIfam" id="TIGR02093">
    <property type="entry name" value="P_ylase"/>
    <property type="match status" value="1"/>
</dbReference>
<dbReference type="CDD" id="cd04300">
    <property type="entry name" value="GT35_Glycogen_Phosphorylase"/>
    <property type="match status" value="1"/>
</dbReference>
<evidence type="ECO:0000256" key="1">
    <source>
        <dbReference type="ARBA" id="ARBA00001275"/>
    </source>
</evidence>
<dbReference type="EMBL" id="JAJEQM010000008">
    <property type="protein sequence ID" value="MCC2210527.1"/>
    <property type="molecule type" value="Genomic_DNA"/>
</dbReference>
<gene>
    <name evidence="12" type="ORF">LKE05_06955</name>
</gene>
<dbReference type="PANTHER" id="PTHR11468:SF3">
    <property type="entry name" value="GLYCOGEN PHOSPHORYLASE, LIVER FORM"/>
    <property type="match status" value="1"/>
</dbReference>
<evidence type="ECO:0000256" key="2">
    <source>
        <dbReference type="ARBA" id="ARBA00001933"/>
    </source>
</evidence>
<comment type="catalytic activity">
    <reaction evidence="1 10">
        <text>[(1-&gt;4)-alpha-D-glucosyl](n) + phosphate = [(1-&gt;4)-alpha-D-glucosyl](n-1) + alpha-D-glucose 1-phosphate</text>
        <dbReference type="Rhea" id="RHEA:41732"/>
        <dbReference type="Rhea" id="RHEA-COMP:9584"/>
        <dbReference type="Rhea" id="RHEA-COMP:9586"/>
        <dbReference type="ChEBI" id="CHEBI:15444"/>
        <dbReference type="ChEBI" id="CHEBI:43474"/>
        <dbReference type="ChEBI" id="CHEBI:58601"/>
        <dbReference type="EC" id="2.4.1.1"/>
    </reaction>
</comment>
<comment type="cofactor">
    <cofactor evidence="2 10">
        <name>pyridoxal 5'-phosphate</name>
        <dbReference type="ChEBI" id="CHEBI:597326"/>
    </cofactor>
</comment>
<dbReference type="AlphaFoldDB" id="A0AAE3DYY6"/>
<comment type="caution">
    <text evidence="12">The sequence shown here is derived from an EMBL/GenBank/DDBJ whole genome shotgun (WGS) entry which is preliminary data.</text>
</comment>